<dbReference type="CDD" id="cd09620">
    <property type="entry name" value="CBM9_like_3"/>
    <property type="match status" value="1"/>
</dbReference>
<proteinExistence type="predicted"/>
<organism evidence="3 4">
    <name type="scientific">Candidatus Desantisbacteria bacterium CG_4_10_14_0_8_um_filter_48_22</name>
    <dbReference type="NCBI Taxonomy" id="1974543"/>
    <lineage>
        <taxon>Bacteria</taxon>
        <taxon>Candidatus Desantisiibacteriota</taxon>
    </lineage>
</organism>
<dbReference type="SUPFAM" id="SSF49344">
    <property type="entry name" value="CBD9-like"/>
    <property type="match status" value="1"/>
</dbReference>
<evidence type="ECO:0000313" key="3">
    <source>
        <dbReference type="EMBL" id="PIZ16530.1"/>
    </source>
</evidence>
<evidence type="ECO:0000259" key="2">
    <source>
        <dbReference type="Pfam" id="PF06452"/>
    </source>
</evidence>
<evidence type="ECO:0000313" key="4">
    <source>
        <dbReference type="Proteomes" id="UP000229307"/>
    </source>
</evidence>
<dbReference type="GO" id="GO:0016052">
    <property type="term" value="P:carbohydrate catabolic process"/>
    <property type="evidence" value="ECO:0007669"/>
    <property type="project" value="InterPro"/>
</dbReference>
<dbReference type="PANTHER" id="PTHR35532:SF5">
    <property type="entry name" value="CARBOHYDRATE-BINDING DOMAIN-CONTAINING PROTEIN"/>
    <property type="match status" value="1"/>
</dbReference>
<feature type="domain" description="Carbohydrate-binding" evidence="2">
    <location>
        <begin position="38"/>
        <end position="120"/>
    </location>
</feature>
<name>A0A2M7SAM6_9BACT</name>
<dbReference type="GO" id="GO:0030246">
    <property type="term" value="F:carbohydrate binding"/>
    <property type="evidence" value="ECO:0007669"/>
    <property type="project" value="InterPro"/>
</dbReference>
<comment type="caution">
    <text evidence="3">The sequence shown here is derived from an EMBL/GenBank/DDBJ whole genome shotgun (WGS) entry which is preliminary data.</text>
</comment>
<dbReference type="AlphaFoldDB" id="A0A2M7SAM6"/>
<evidence type="ECO:0000256" key="1">
    <source>
        <dbReference type="SAM" id="SignalP"/>
    </source>
</evidence>
<dbReference type="GO" id="GO:0004553">
    <property type="term" value="F:hydrolase activity, hydrolyzing O-glycosyl compounds"/>
    <property type="evidence" value="ECO:0007669"/>
    <property type="project" value="InterPro"/>
</dbReference>
<dbReference type="Pfam" id="PF06452">
    <property type="entry name" value="CBM9_1"/>
    <property type="match status" value="1"/>
</dbReference>
<reference evidence="4" key="1">
    <citation type="submission" date="2017-09" db="EMBL/GenBank/DDBJ databases">
        <title>Depth-based differentiation of microbial function through sediment-hosted aquifers and enrichment of novel symbionts in the deep terrestrial subsurface.</title>
        <authorList>
            <person name="Probst A.J."/>
            <person name="Ladd B."/>
            <person name="Jarett J.K."/>
            <person name="Geller-Mcgrath D.E."/>
            <person name="Sieber C.M.K."/>
            <person name="Emerson J.B."/>
            <person name="Anantharaman K."/>
            <person name="Thomas B.C."/>
            <person name="Malmstrom R."/>
            <person name="Stieglmeier M."/>
            <person name="Klingl A."/>
            <person name="Woyke T."/>
            <person name="Ryan C.M."/>
            <person name="Banfield J.F."/>
        </authorList>
    </citation>
    <scope>NUCLEOTIDE SEQUENCE [LARGE SCALE GENOMIC DNA]</scope>
</reference>
<feature type="chain" id="PRO_5014882951" description="Carbohydrate-binding domain-containing protein" evidence="1">
    <location>
        <begin position="18"/>
        <end position="249"/>
    </location>
</feature>
<accession>A0A2M7SAM6</accession>
<feature type="signal peptide" evidence="1">
    <location>
        <begin position="1"/>
        <end position="17"/>
    </location>
</feature>
<dbReference type="Proteomes" id="UP000229307">
    <property type="component" value="Unassembled WGS sequence"/>
</dbReference>
<sequence length="249" mass="28982">MRSAVMVLIVMSVAVNAYCEETKPARYVCRYVKTPPDIDARIDKYPWTKIEAIDNFTIVNKYTQPFYKTRAWMCWDDTNFYTAYEMGDDDIWSNKGKHDEPVWEADNIEIYLDPDSDGKNYPGVEMGPLNSCIDLVLPAPWVEPWQKSAEWEMEGLKVVSRIDGTINFRDDTDAGWVAMIIMPFKSLEGFGAANIPPKEGDVWRANIWRFQRNRRGKIRLEDHAWSPTRDHHVPAEFGYIEFTKKDPIK</sequence>
<keyword evidence="1" id="KW-0732">Signal</keyword>
<protein>
    <recommendedName>
        <fullName evidence="2">Carbohydrate-binding domain-containing protein</fullName>
    </recommendedName>
</protein>
<dbReference type="PANTHER" id="PTHR35532">
    <property type="entry name" value="SIMILAR TO POLYHYDROXYALKANOATE DEPOLYMERASE"/>
    <property type="match status" value="1"/>
</dbReference>
<dbReference type="Gene3D" id="2.60.40.1190">
    <property type="match status" value="1"/>
</dbReference>
<gene>
    <name evidence="3" type="ORF">COY52_06815</name>
</gene>
<dbReference type="InterPro" id="IPR010502">
    <property type="entry name" value="Carb-bd_dom_fam9"/>
</dbReference>
<dbReference type="EMBL" id="PFMR01000181">
    <property type="protein sequence ID" value="PIZ16530.1"/>
    <property type="molecule type" value="Genomic_DNA"/>
</dbReference>